<keyword evidence="1" id="KW-1133">Transmembrane helix</keyword>
<accession>A0A166TPA1</accession>
<sequence length="89" mass="10352">MDFVNKSFPVIWKVLLVLVVAFILVRIVPFVVVAGTVLFAFVKIKKYFKSKKNTSSKMENMNNMVDDKEDPFNFSNKKVIDVEYDEVKK</sequence>
<proteinExistence type="predicted"/>
<reference evidence="3 5" key="2">
    <citation type="journal article" date="2016" name="Front. Microbiol.">
        <title>Industrial Acetogenic Biocatalysts: A Comparative Metabolic and Genomic Analysis.</title>
        <authorList>
            <person name="Bengelsdorf F."/>
            <person name="Poehlein A."/>
            <person name="Sonja S."/>
            <person name="Erz C."/>
            <person name="Hummel T."/>
            <person name="Hoffmeister S."/>
            <person name="Daniel R."/>
            <person name="Durre P."/>
        </authorList>
    </citation>
    <scope>NUCLEOTIDE SEQUENCE [LARGE SCALE GENOMIC DNA]</scope>
    <source>
        <strain evidence="3 5">PTA-10522</strain>
    </source>
</reference>
<dbReference type="Proteomes" id="UP000093694">
    <property type="component" value="Unassembled WGS sequence"/>
</dbReference>
<keyword evidence="5" id="KW-1185">Reference proteome</keyword>
<dbReference type="Proteomes" id="UP000077384">
    <property type="component" value="Unassembled WGS sequence"/>
</dbReference>
<protein>
    <submittedName>
        <fullName evidence="2">Uncharacterized protein</fullName>
    </submittedName>
</protein>
<dbReference type="AlphaFoldDB" id="A0A166TPA1"/>
<dbReference type="RefSeq" id="WP_013239155.1">
    <property type="nucleotide sequence ID" value="NZ_LITQ01000009.1"/>
</dbReference>
<keyword evidence="1" id="KW-0472">Membrane</keyword>
<comment type="caution">
    <text evidence="2">The sequence shown here is derived from an EMBL/GenBank/DDBJ whole genome shotgun (WGS) entry which is preliminary data.</text>
</comment>
<name>A0A166TPA1_9CLOT</name>
<evidence type="ECO:0000313" key="4">
    <source>
        <dbReference type="Proteomes" id="UP000077384"/>
    </source>
</evidence>
<dbReference type="EMBL" id="LROR01000038">
    <property type="protein sequence ID" value="OBR95262.1"/>
    <property type="molecule type" value="Genomic_DNA"/>
</dbReference>
<evidence type="ECO:0000256" key="1">
    <source>
        <dbReference type="SAM" id="Phobius"/>
    </source>
</evidence>
<evidence type="ECO:0000313" key="3">
    <source>
        <dbReference type="EMBL" id="OBR95262.1"/>
    </source>
</evidence>
<dbReference type="EMBL" id="LITQ01000009">
    <property type="protein sequence ID" value="OAA93933.1"/>
    <property type="molecule type" value="Genomic_DNA"/>
</dbReference>
<dbReference type="PATRIC" id="fig|1705578.3.peg.3917"/>
<feature type="transmembrane region" description="Helical" evidence="1">
    <location>
        <begin position="12"/>
        <end position="42"/>
    </location>
</feature>
<reference evidence="2 4" key="1">
    <citation type="journal article" date="2015" name="Biotechnol. Bioeng.">
        <title>Genome sequence and phenotypic characterization of Caulobacter segnis.</title>
        <authorList>
            <person name="Patel S."/>
            <person name="Fletcher B."/>
            <person name="Scott D.C."/>
            <person name="Ely B."/>
        </authorList>
    </citation>
    <scope>NUCLEOTIDE SEQUENCE [LARGE SCALE GENOMIC DNA]</scope>
    <source>
        <strain evidence="2 4">PS02</strain>
    </source>
</reference>
<evidence type="ECO:0000313" key="2">
    <source>
        <dbReference type="EMBL" id="OAA93933.1"/>
    </source>
</evidence>
<gene>
    <name evidence="3" type="ORF">CLCOS_15860</name>
    <name evidence="2" type="ORF">WX73_03843</name>
</gene>
<keyword evidence="1" id="KW-0812">Transmembrane</keyword>
<organism evidence="2 4">
    <name type="scientific">Clostridium coskatii</name>
    <dbReference type="NCBI Taxonomy" id="1705578"/>
    <lineage>
        <taxon>Bacteria</taxon>
        <taxon>Bacillati</taxon>
        <taxon>Bacillota</taxon>
        <taxon>Clostridia</taxon>
        <taxon>Eubacteriales</taxon>
        <taxon>Clostridiaceae</taxon>
        <taxon>Clostridium</taxon>
    </lineage>
</organism>
<evidence type="ECO:0000313" key="5">
    <source>
        <dbReference type="Proteomes" id="UP000093694"/>
    </source>
</evidence>